<reference evidence="2 3" key="1">
    <citation type="journal article" date="2014" name="PLoS Genet.">
        <title>Phylogenetically driven sequencing of extremely halophilic archaea reveals strategies for static and dynamic osmo-response.</title>
        <authorList>
            <person name="Becker E.A."/>
            <person name="Seitzer P.M."/>
            <person name="Tritt A."/>
            <person name="Larsen D."/>
            <person name="Krusor M."/>
            <person name="Yao A.I."/>
            <person name="Wu D."/>
            <person name="Madern D."/>
            <person name="Eisen J.A."/>
            <person name="Darling A.E."/>
            <person name="Facciotti M.T."/>
        </authorList>
    </citation>
    <scope>NUCLEOTIDE SEQUENCE [LARGE SCALE GENOMIC DNA]</scope>
    <source>
        <strain evidence="2 3">JCM 13560</strain>
    </source>
</reference>
<proteinExistence type="predicted"/>
<protein>
    <submittedName>
        <fullName evidence="2">Uncharacterized protein</fullName>
    </submittedName>
</protein>
<accession>M0P851</accession>
<sequence length="65" mass="7013">MSARTRGRNKTISSRPRRAAGNGARIDHAPPHQRIGVAPADRRRVRAASFAAPIGRSLETADIGR</sequence>
<evidence type="ECO:0000313" key="3">
    <source>
        <dbReference type="Proteomes" id="UP000011575"/>
    </source>
</evidence>
<organism evidence="2 3">
    <name type="scientific">Halorubrum aidingense JCM 13560</name>
    <dbReference type="NCBI Taxonomy" id="1230454"/>
    <lineage>
        <taxon>Archaea</taxon>
        <taxon>Methanobacteriati</taxon>
        <taxon>Methanobacteriota</taxon>
        <taxon>Stenosarchaea group</taxon>
        <taxon>Halobacteria</taxon>
        <taxon>Halobacteriales</taxon>
        <taxon>Haloferacaceae</taxon>
        <taxon>Halorubrum</taxon>
    </lineage>
</organism>
<comment type="caution">
    <text evidence="2">The sequence shown here is derived from an EMBL/GenBank/DDBJ whole genome shotgun (WGS) entry which is preliminary data.</text>
</comment>
<evidence type="ECO:0000313" key="2">
    <source>
        <dbReference type="EMBL" id="EMA65734.1"/>
    </source>
</evidence>
<dbReference type="Proteomes" id="UP000011575">
    <property type="component" value="Unassembled WGS sequence"/>
</dbReference>
<feature type="region of interest" description="Disordered" evidence="1">
    <location>
        <begin position="1"/>
        <end position="32"/>
    </location>
</feature>
<evidence type="ECO:0000256" key="1">
    <source>
        <dbReference type="SAM" id="MobiDB-lite"/>
    </source>
</evidence>
<dbReference type="AlphaFoldDB" id="M0P851"/>
<name>M0P851_9EURY</name>
<dbReference type="EMBL" id="AOJI01000032">
    <property type="protein sequence ID" value="EMA65734.1"/>
    <property type="molecule type" value="Genomic_DNA"/>
</dbReference>
<dbReference type="STRING" id="1230454.C461_13576"/>
<keyword evidence="3" id="KW-1185">Reference proteome</keyword>
<gene>
    <name evidence="2" type="ORF">C461_13576</name>
</gene>